<evidence type="ECO:0000313" key="3">
    <source>
        <dbReference type="EMBL" id="EKX45687.1"/>
    </source>
</evidence>
<feature type="domain" description="Phospholipid/glycerol acyltransferase" evidence="2">
    <location>
        <begin position="32"/>
        <end position="112"/>
    </location>
</feature>
<dbReference type="AlphaFoldDB" id="L1JBJ7"/>
<dbReference type="KEGG" id="gtt:GUITHDRAFT_138890"/>
<dbReference type="EnsemblProtists" id="EKX45687">
    <property type="protein sequence ID" value="EKX45687"/>
    <property type="gene ID" value="GUITHDRAFT_138890"/>
</dbReference>
<dbReference type="HOGENOM" id="CLU_094781_0_0_1"/>
<dbReference type="EMBL" id="JH992998">
    <property type="protein sequence ID" value="EKX45687.1"/>
    <property type="molecule type" value="Genomic_DNA"/>
</dbReference>
<evidence type="ECO:0000256" key="1">
    <source>
        <dbReference type="SAM" id="Phobius"/>
    </source>
</evidence>
<dbReference type="SUPFAM" id="SSF69593">
    <property type="entry name" value="Glycerol-3-phosphate (1)-acyltransferase"/>
    <property type="match status" value="1"/>
</dbReference>
<reference evidence="3 5" key="1">
    <citation type="journal article" date="2012" name="Nature">
        <title>Algal genomes reveal evolutionary mosaicism and the fate of nucleomorphs.</title>
        <authorList>
            <consortium name="DOE Joint Genome Institute"/>
            <person name="Curtis B.A."/>
            <person name="Tanifuji G."/>
            <person name="Burki F."/>
            <person name="Gruber A."/>
            <person name="Irimia M."/>
            <person name="Maruyama S."/>
            <person name="Arias M.C."/>
            <person name="Ball S.G."/>
            <person name="Gile G.H."/>
            <person name="Hirakawa Y."/>
            <person name="Hopkins J.F."/>
            <person name="Kuo A."/>
            <person name="Rensing S.A."/>
            <person name="Schmutz J."/>
            <person name="Symeonidi A."/>
            <person name="Elias M."/>
            <person name="Eveleigh R.J."/>
            <person name="Herman E.K."/>
            <person name="Klute M.J."/>
            <person name="Nakayama T."/>
            <person name="Obornik M."/>
            <person name="Reyes-Prieto A."/>
            <person name="Armbrust E.V."/>
            <person name="Aves S.J."/>
            <person name="Beiko R.G."/>
            <person name="Coutinho P."/>
            <person name="Dacks J.B."/>
            <person name="Durnford D.G."/>
            <person name="Fast N.M."/>
            <person name="Green B.R."/>
            <person name="Grisdale C.J."/>
            <person name="Hempel F."/>
            <person name="Henrissat B."/>
            <person name="Hoppner M.P."/>
            <person name="Ishida K."/>
            <person name="Kim E."/>
            <person name="Koreny L."/>
            <person name="Kroth P.G."/>
            <person name="Liu Y."/>
            <person name="Malik S.B."/>
            <person name="Maier U.G."/>
            <person name="McRose D."/>
            <person name="Mock T."/>
            <person name="Neilson J.A."/>
            <person name="Onodera N.T."/>
            <person name="Poole A.M."/>
            <person name="Pritham E.J."/>
            <person name="Richards T.A."/>
            <person name="Rocap G."/>
            <person name="Roy S.W."/>
            <person name="Sarai C."/>
            <person name="Schaack S."/>
            <person name="Shirato S."/>
            <person name="Slamovits C.H."/>
            <person name="Spencer D.F."/>
            <person name="Suzuki S."/>
            <person name="Worden A.Z."/>
            <person name="Zauner S."/>
            <person name="Barry K."/>
            <person name="Bell C."/>
            <person name="Bharti A.K."/>
            <person name="Crow J.A."/>
            <person name="Grimwood J."/>
            <person name="Kramer R."/>
            <person name="Lindquist E."/>
            <person name="Lucas S."/>
            <person name="Salamov A."/>
            <person name="McFadden G.I."/>
            <person name="Lane C.E."/>
            <person name="Keeling P.J."/>
            <person name="Gray M.W."/>
            <person name="Grigoriev I.V."/>
            <person name="Archibald J.M."/>
        </authorList>
    </citation>
    <scope>NUCLEOTIDE SEQUENCE</scope>
    <source>
        <strain evidence="3 5">CCMP2712</strain>
    </source>
</reference>
<proteinExistence type="predicted"/>
<reference evidence="5" key="2">
    <citation type="submission" date="2012-11" db="EMBL/GenBank/DDBJ databases">
        <authorList>
            <person name="Kuo A."/>
            <person name="Curtis B.A."/>
            <person name="Tanifuji G."/>
            <person name="Burki F."/>
            <person name="Gruber A."/>
            <person name="Irimia M."/>
            <person name="Maruyama S."/>
            <person name="Arias M.C."/>
            <person name="Ball S.G."/>
            <person name="Gile G.H."/>
            <person name="Hirakawa Y."/>
            <person name="Hopkins J.F."/>
            <person name="Rensing S.A."/>
            <person name="Schmutz J."/>
            <person name="Symeonidi A."/>
            <person name="Elias M."/>
            <person name="Eveleigh R.J."/>
            <person name="Herman E.K."/>
            <person name="Klute M.J."/>
            <person name="Nakayama T."/>
            <person name="Obornik M."/>
            <person name="Reyes-Prieto A."/>
            <person name="Armbrust E.V."/>
            <person name="Aves S.J."/>
            <person name="Beiko R.G."/>
            <person name="Coutinho P."/>
            <person name="Dacks J.B."/>
            <person name="Durnford D.G."/>
            <person name="Fast N.M."/>
            <person name="Green B.R."/>
            <person name="Grisdale C."/>
            <person name="Hempe F."/>
            <person name="Henrissat B."/>
            <person name="Hoppner M.P."/>
            <person name="Ishida K.-I."/>
            <person name="Kim E."/>
            <person name="Koreny L."/>
            <person name="Kroth P.G."/>
            <person name="Liu Y."/>
            <person name="Malik S.-B."/>
            <person name="Maier U.G."/>
            <person name="McRose D."/>
            <person name="Mock T."/>
            <person name="Neilson J.A."/>
            <person name="Onodera N.T."/>
            <person name="Poole A.M."/>
            <person name="Pritham E.J."/>
            <person name="Richards T.A."/>
            <person name="Rocap G."/>
            <person name="Roy S.W."/>
            <person name="Sarai C."/>
            <person name="Schaack S."/>
            <person name="Shirato S."/>
            <person name="Slamovits C.H."/>
            <person name="Spencer D.F."/>
            <person name="Suzuki S."/>
            <person name="Worden A.Z."/>
            <person name="Zauner S."/>
            <person name="Barry K."/>
            <person name="Bell C."/>
            <person name="Bharti A.K."/>
            <person name="Crow J.A."/>
            <person name="Grimwood J."/>
            <person name="Kramer R."/>
            <person name="Lindquist E."/>
            <person name="Lucas S."/>
            <person name="Salamov A."/>
            <person name="McFadden G.I."/>
            <person name="Lane C.E."/>
            <person name="Keeling P.J."/>
            <person name="Gray M.W."/>
            <person name="Grigoriev I.V."/>
            <person name="Archibald J.M."/>
        </authorList>
    </citation>
    <scope>NUCLEOTIDE SEQUENCE</scope>
    <source>
        <strain evidence="5">CCMP2712</strain>
    </source>
</reference>
<dbReference type="RefSeq" id="XP_005832667.1">
    <property type="nucleotide sequence ID" value="XM_005832610.1"/>
</dbReference>
<accession>L1JBJ7</accession>
<reference evidence="4" key="3">
    <citation type="submission" date="2016-03" db="UniProtKB">
        <authorList>
            <consortium name="EnsemblProtists"/>
        </authorList>
    </citation>
    <scope>IDENTIFICATION</scope>
</reference>
<keyword evidence="5" id="KW-1185">Reference proteome</keyword>
<dbReference type="OrthoDB" id="44277at2759"/>
<dbReference type="GeneID" id="17302221"/>
<dbReference type="STRING" id="905079.L1JBJ7"/>
<sequence>MSKQEEDEIARGWVYRIFYWLFCTYAEVVHDISVEGEENIKEGEAVLLVSFHTSHNVDILISLFLMRKTLGRVPRALFHRPMMMFWGPLLRRFGGVSGTRKRADAYELYWLSHNSGKRLGYARVAEEMGAGSKVIPYFCENAEEMKWNPLFDLWSFLLLDRLYGAVMRSMPGPIHFLMWQFAILCWFSLSFFSLPVPVKVIAHIGEPVVLQKGERAEQFAERVERALQELMVKKQNGTRRNYWKGLKQRMEWRKKLE</sequence>
<evidence type="ECO:0000313" key="4">
    <source>
        <dbReference type="EnsemblProtists" id="EKX45687"/>
    </source>
</evidence>
<feature type="transmembrane region" description="Helical" evidence="1">
    <location>
        <begin position="176"/>
        <end position="194"/>
    </location>
</feature>
<organism evidence="3">
    <name type="scientific">Guillardia theta (strain CCMP2712)</name>
    <name type="common">Cryptophyte</name>
    <dbReference type="NCBI Taxonomy" id="905079"/>
    <lineage>
        <taxon>Eukaryota</taxon>
        <taxon>Cryptophyceae</taxon>
        <taxon>Pyrenomonadales</taxon>
        <taxon>Geminigeraceae</taxon>
        <taxon>Guillardia</taxon>
    </lineage>
</organism>
<gene>
    <name evidence="3" type="ORF">GUITHDRAFT_138890</name>
</gene>
<protein>
    <recommendedName>
        <fullName evidence="2">Phospholipid/glycerol acyltransferase domain-containing protein</fullName>
    </recommendedName>
</protein>
<dbReference type="OMA" id="NCGTSIP"/>
<keyword evidence="1" id="KW-1133">Transmembrane helix</keyword>
<dbReference type="Proteomes" id="UP000011087">
    <property type="component" value="Unassembled WGS sequence"/>
</dbReference>
<dbReference type="InterPro" id="IPR002123">
    <property type="entry name" value="Plipid/glycerol_acylTrfase"/>
</dbReference>
<keyword evidence="1" id="KW-0812">Transmembrane</keyword>
<evidence type="ECO:0000313" key="5">
    <source>
        <dbReference type="Proteomes" id="UP000011087"/>
    </source>
</evidence>
<dbReference type="GO" id="GO:0016746">
    <property type="term" value="F:acyltransferase activity"/>
    <property type="evidence" value="ECO:0007669"/>
    <property type="project" value="InterPro"/>
</dbReference>
<dbReference type="PaxDb" id="55529-EKX45687"/>
<dbReference type="Pfam" id="PF01553">
    <property type="entry name" value="Acyltransferase"/>
    <property type="match status" value="1"/>
</dbReference>
<name>L1JBJ7_GUITC</name>
<dbReference type="eggNOG" id="ENOG502S9CI">
    <property type="taxonomic scope" value="Eukaryota"/>
</dbReference>
<evidence type="ECO:0000259" key="2">
    <source>
        <dbReference type="Pfam" id="PF01553"/>
    </source>
</evidence>
<keyword evidence="1" id="KW-0472">Membrane</keyword>